<dbReference type="Proteomes" id="UP001595925">
    <property type="component" value="Unassembled WGS sequence"/>
</dbReference>
<sequence>MSDTHLHDLIEDTLTYSEKDEDELSIEEYRSLRRALHTDVLDVIAAERSFFVLGSYNPEERSRLGKTVEFLYNDGHAFLLDDTLEAWENWTTHFKIYADRATHIVGVFEHADGGHEWEAGYLDHREYREKTYILKRRYPQLDPKDEPFDGMMAHYMLLVDRRNQLFEWDGDEDASQDELEQSLLRTLSEFLDSLP</sequence>
<dbReference type="EMBL" id="JBHSJG010000009">
    <property type="protein sequence ID" value="MFC4986818.1"/>
    <property type="molecule type" value="Genomic_DNA"/>
</dbReference>
<gene>
    <name evidence="1" type="ORF">ACFPFO_03330</name>
</gene>
<proteinExistence type="predicted"/>
<name>A0ABD5QAT4_9EURY</name>
<organism evidence="1 2">
    <name type="scientific">Saliphagus infecundisoli</name>
    <dbReference type="NCBI Taxonomy" id="1849069"/>
    <lineage>
        <taxon>Archaea</taxon>
        <taxon>Methanobacteriati</taxon>
        <taxon>Methanobacteriota</taxon>
        <taxon>Stenosarchaea group</taxon>
        <taxon>Halobacteria</taxon>
        <taxon>Halobacteriales</taxon>
        <taxon>Natrialbaceae</taxon>
        <taxon>Saliphagus</taxon>
    </lineage>
</organism>
<dbReference type="InterPro" id="IPR058483">
    <property type="entry name" value="DUF8170"/>
</dbReference>
<dbReference type="RefSeq" id="WP_224830360.1">
    <property type="nucleotide sequence ID" value="NZ_JAIVEF010000053.1"/>
</dbReference>
<protein>
    <submittedName>
        <fullName evidence="1">Uncharacterized protein</fullName>
    </submittedName>
</protein>
<comment type="caution">
    <text evidence="1">The sequence shown here is derived from an EMBL/GenBank/DDBJ whole genome shotgun (WGS) entry which is preliminary data.</text>
</comment>
<dbReference type="Pfam" id="PF26508">
    <property type="entry name" value="DUF8170"/>
    <property type="match status" value="1"/>
</dbReference>
<keyword evidence="2" id="KW-1185">Reference proteome</keyword>
<dbReference type="AlphaFoldDB" id="A0ABD5QAT4"/>
<reference evidence="1 2" key="1">
    <citation type="journal article" date="2019" name="Int. J. Syst. Evol. Microbiol.">
        <title>The Global Catalogue of Microorganisms (GCM) 10K type strain sequencing project: providing services to taxonomists for standard genome sequencing and annotation.</title>
        <authorList>
            <consortium name="The Broad Institute Genomics Platform"/>
            <consortium name="The Broad Institute Genome Sequencing Center for Infectious Disease"/>
            <person name="Wu L."/>
            <person name="Ma J."/>
        </authorList>
    </citation>
    <scope>NUCLEOTIDE SEQUENCE [LARGE SCALE GENOMIC DNA]</scope>
    <source>
        <strain evidence="1 2">CGMCC 1.15824</strain>
    </source>
</reference>
<evidence type="ECO:0000313" key="1">
    <source>
        <dbReference type="EMBL" id="MFC4986818.1"/>
    </source>
</evidence>
<evidence type="ECO:0000313" key="2">
    <source>
        <dbReference type="Proteomes" id="UP001595925"/>
    </source>
</evidence>
<accession>A0ABD5QAT4</accession>